<name>A0A6B3N3Z4_9CYAN</name>
<gene>
    <name evidence="1" type="ORF">F6J89_01135</name>
</gene>
<dbReference type="PANTHER" id="PTHR35841:SF1">
    <property type="entry name" value="PHOSPHONATES-BINDING PERIPLASMIC PROTEIN"/>
    <property type="match status" value="1"/>
</dbReference>
<organism evidence="1">
    <name type="scientific">Symploca sp. SIO1C4</name>
    <dbReference type="NCBI Taxonomy" id="2607765"/>
    <lineage>
        <taxon>Bacteria</taxon>
        <taxon>Bacillati</taxon>
        <taxon>Cyanobacteriota</taxon>
        <taxon>Cyanophyceae</taxon>
        <taxon>Coleofasciculales</taxon>
        <taxon>Coleofasciculaceae</taxon>
        <taxon>Symploca</taxon>
    </lineage>
</organism>
<proteinExistence type="predicted"/>
<comment type="caution">
    <text evidence="1">The sequence shown here is derived from an EMBL/GenBank/DDBJ whole genome shotgun (WGS) entry which is preliminary data.</text>
</comment>
<accession>A0A6B3N3Z4</accession>
<dbReference type="AlphaFoldDB" id="A0A6B3N3Z4"/>
<dbReference type="SUPFAM" id="SSF53850">
    <property type="entry name" value="Periplasmic binding protein-like II"/>
    <property type="match status" value="1"/>
</dbReference>
<dbReference type="PANTHER" id="PTHR35841">
    <property type="entry name" value="PHOSPHONATES-BINDING PERIPLASMIC PROTEIN"/>
    <property type="match status" value="1"/>
</dbReference>
<evidence type="ECO:0000313" key="1">
    <source>
        <dbReference type="EMBL" id="NER26287.1"/>
    </source>
</evidence>
<dbReference type="Gene3D" id="3.40.190.10">
    <property type="entry name" value="Periplasmic binding protein-like II"/>
    <property type="match status" value="2"/>
</dbReference>
<dbReference type="Pfam" id="PF12974">
    <property type="entry name" value="Phosphonate-bd"/>
    <property type="match status" value="1"/>
</dbReference>
<reference evidence="1" key="1">
    <citation type="submission" date="2019-11" db="EMBL/GenBank/DDBJ databases">
        <title>Genomic insights into an expanded diversity of filamentous marine cyanobacteria reveals the extraordinary biosynthetic potential of Moorea and Okeania.</title>
        <authorList>
            <person name="Ferreira Leao T."/>
            <person name="Wang M."/>
            <person name="Moss N."/>
            <person name="Da Silva R."/>
            <person name="Sanders J."/>
            <person name="Nurk S."/>
            <person name="Gurevich A."/>
            <person name="Humphrey G."/>
            <person name="Reher R."/>
            <person name="Zhu Q."/>
            <person name="Belda-Ferre P."/>
            <person name="Glukhov E."/>
            <person name="Rex R."/>
            <person name="Dorrestein P.C."/>
            <person name="Knight R."/>
            <person name="Pevzner P."/>
            <person name="Gerwick W.H."/>
            <person name="Gerwick L."/>
        </authorList>
    </citation>
    <scope>NUCLEOTIDE SEQUENCE</scope>
    <source>
        <strain evidence="1">SIO1C4</strain>
    </source>
</reference>
<sequence length="314" mass="34530">MLGNILGKVLLLGMVTALVSCSPTESSLQLEPTIEPALTSEAKGVITLGEVSNKPTKKIKRFGPMADYLAANLSQFGIGVGEVKIAPDLNTITTWLESGEVDIYFDSPYPAMIVSDKSGAEPILRRWKYGQAEYFGVFLAMKKQGITSLSELQGKMIAFEKPISTSGYFLPLVLLRENGLNPVEKSSPDQPVAADEVGYIFSDDDENTIQWVISGRVAAGAADISTFRSIPESSRESITVLAETEKVSRHLVLLREGIEPEKAEAIKNLLLGMDKTPEGKEVLQKFEKTAKFEELPKEVELERMGKLYKLLKER</sequence>
<protein>
    <submittedName>
        <fullName evidence="1">Phosphate/phosphite/phosphonate ABC transporter substrate-binding protein</fullName>
    </submittedName>
</protein>
<dbReference type="EMBL" id="JAAHFQ010000013">
    <property type="protein sequence ID" value="NER26287.1"/>
    <property type="molecule type" value="Genomic_DNA"/>
</dbReference>